<name>A0A811PXA9_9POAL</name>
<dbReference type="InterPro" id="IPR008507">
    <property type="entry name" value="DUF789"/>
</dbReference>
<dbReference type="PANTHER" id="PTHR31343">
    <property type="entry name" value="T15D22.8"/>
    <property type="match status" value="1"/>
</dbReference>
<reference evidence="2" key="1">
    <citation type="submission" date="2020-10" db="EMBL/GenBank/DDBJ databases">
        <authorList>
            <person name="Han B."/>
            <person name="Lu T."/>
            <person name="Zhao Q."/>
            <person name="Huang X."/>
            <person name="Zhao Y."/>
        </authorList>
    </citation>
    <scope>NUCLEOTIDE SEQUENCE</scope>
</reference>
<gene>
    <name evidence="2" type="ORF">NCGR_LOCUS32772</name>
</gene>
<organism evidence="2 3">
    <name type="scientific">Miscanthus lutarioriparius</name>
    <dbReference type="NCBI Taxonomy" id="422564"/>
    <lineage>
        <taxon>Eukaryota</taxon>
        <taxon>Viridiplantae</taxon>
        <taxon>Streptophyta</taxon>
        <taxon>Embryophyta</taxon>
        <taxon>Tracheophyta</taxon>
        <taxon>Spermatophyta</taxon>
        <taxon>Magnoliopsida</taxon>
        <taxon>Liliopsida</taxon>
        <taxon>Poales</taxon>
        <taxon>Poaceae</taxon>
        <taxon>PACMAD clade</taxon>
        <taxon>Panicoideae</taxon>
        <taxon>Andropogonodae</taxon>
        <taxon>Andropogoneae</taxon>
        <taxon>Saccharinae</taxon>
        <taxon>Miscanthus</taxon>
    </lineage>
</organism>
<dbReference type="Proteomes" id="UP000604825">
    <property type="component" value="Unassembled WGS sequence"/>
</dbReference>
<dbReference type="Pfam" id="PF05623">
    <property type="entry name" value="DUF789"/>
    <property type="match status" value="1"/>
</dbReference>
<dbReference type="EMBL" id="CAJGYO010000008">
    <property type="protein sequence ID" value="CAD6248890.1"/>
    <property type="molecule type" value="Genomic_DNA"/>
</dbReference>
<accession>A0A811PXA9</accession>
<evidence type="ECO:0000313" key="2">
    <source>
        <dbReference type="EMBL" id="CAD6248890.1"/>
    </source>
</evidence>
<feature type="region of interest" description="Disordered" evidence="1">
    <location>
        <begin position="102"/>
        <end position="145"/>
    </location>
</feature>
<comment type="caution">
    <text evidence="2">The sequence shown here is derived from an EMBL/GenBank/DDBJ whole genome shotgun (WGS) entry which is preliminary data.</text>
</comment>
<proteinExistence type="predicted"/>
<sequence>MVSRSSNLEVFLEAATPRLPWRSAPMDCFRGPDTVWQLEKKHSVDYFTLEDLWEHYSESSAYGLAVPVHLQTTGKSITQHFVPYLSAIQICTAKALAGVPSRSMESETDSWSDDNSVGDKDSRSWDATSSYDSSHEDLDDPTVRSKQGGYLNFQYSECDPPYERIPLADKVAELAQDYPCLTSLNSAELSPSSWLSVAWYPIYHIPYHGNLKGISACFLTYHSISTVFQDEIIVRCGGDRTVALSPFGLATYRMEAGKRLWTEPHHMPAAAGSGSGSGGGSPNAAAAGSARLSVSSSHSDLYWAASSWLKQVGAHHPDFNFFTAHRSAI</sequence>
<dbReference type="AlphaFoldDB" id="A0A811PXA9"/>
<keyword evidence="3" id="KW-1185">Reference proteome</keyword>
<evidence type="ECO:0000313" key="3">
    <source>
        <dbReference type="Proteomes" id="UP000604825"/>
    </source>
</evidence>
<evidence type="ECO:0000256" key="1">
    <source>
        <dbReference type="SAM" id="MobiDB-lite"/>
    </source>
</evidence>
<protein>
    <submittedName>
        <fullName evidence="2">Uncharacterized protein</fullName>
    </submittedName>
</protein>
<dbReference type="PANTHER" id="PTHR31343:SF29">
    <property type="entry name" value="DUF789 DOMAIN-CONTAINING PROTEIN"/>
    <property type="match status" value="1"/>
</dbReference>
<dbReference type="OrthoDB" id="1896065at2759"/>